<dbReference type="GO" id="GO:0016020">
    <property type="term" value="C:membrane"/>
    <property type="evidence" value="ECO:0007669"/>
    <property type="project" value="InterPro"/>
</dbReference>
<dbReference type="InterPro" id="IPR039032">
    <property type="entry name" value="Rim-like"/>
</dbReference>
<dbReference type="SUPFAM" id="SSF49562">
    <property type="entry name" value="C2 domain (Calcium/lipid-binding domain, CaLB)"/>
    <property type="match status" value="1"/>
</dbReference>
<organism evidence="5 6">
    <name type="scientific">Caerostris darwini</name>
    <dbReference type="NCBI Taxonomy" id="1538125"/>
    <lineage>
        <taxon>Eukaryota</taxon>
        <taxon>Metazoa</taxon>
        <taxon>Ecdysozoa</taxon>
        <taxon>Arthropoda</taxon>
        <taxon>Chelicerata</taxon>
        <taxon>Arachnida</taxon>
        <taxon>Araneae</taxon>
        <taxon>Araneomorphae</taxon>
        <taxon>Entelegynae</taxon>
        <taxon>Araneoidea</taxon>
        <taxon>Araneidae</taxon>
        <taxon>Caerostris</taxon>
    </lineage>
</organism>
<dbReference type="InterPro" id="IPR035892">
    <property type="entry name" value="C2_domain_sf"/>
</dbReference>
<feature type="non-terminal residue" evidence="5">
    <location>
        <position position="1"/>
    </location>
</feature>
<evidence type="ECO:0000313" key="5">
    <source>
        <dbReference type="EMBL" id="GIY84160.1"/>
    </source>
</evidence>
<dbReference type="AlphaFoldDB" id="A0AAV4WML4"/>
<evidence type="ECO:0000256" key="2">
    <source>
        <dbReference type="ARBA" id="ARBA00034103"/>
    </source>
</evidence>
<dbReference type="GO" id="GO:0006887">
    <property type="term" value="P:exocytosis"/>
    <property type="evidence" value="ECO:0007669"/>
    <property type="project" value="InterPro"/>
</dbReference>
<proteinExistence type="predicted"/>
<comment type="caution">
    <text evidence="5">The sequence shown here is derived from an EMBL/GenBank/DDBJ whole genome shotgun (WGS) entry which is preliminary data.</text>
</comment>
<reference evidence="5 6" key="1">
    <citation type="submission" date="2021-06" db="EMBL/GenBank/DDBJ databases">
        <title>Caerostris darwini draft genome.</title>
        <authorList>
            <person name="Kono N."/>
            <person name="Arakawa K."/>
        </authorList>
    </citation>
    <scope>NUCLEOTIDE SEQUENCE [LARGE SCALE GENOMIC DNA]</scope>
</reference>
<dbReference type="EMBL" id="BPLQ01014904">
    <property type="protein sequence ID" value="GIY84160.1"/>
    <property type="molecule type" value="Genomic_DNA"/>
</dbReference>
<dbReference type="PROSITE" id="PS50004">
    <property type="entry name" value="C2"/>
    <property type="match status" value="1"/>
</dbReference>
<keyword evidence="6" id="KW-1185">Reference proteome</keyword>
<dbReference type="PANTHER" id="PTHR12157">
    <property type="entry name" value="REGULATING SYNAPTIC MEMBRANE EXOCYTOSIS PROTEIN"/>
    <property type="match status" value="1"/>
</dbReference>
<dbReference type="Proteomes" id="UP001054837">
    <property type="component" value="Unassembled WGS sequence"/>
</dbReference>
<feature type="region of interest" description="Disordered" evidence="3">
    <location>
        <begin position="141"/>
        <end position="177"/>
    </location>
</feature>
<dbReference type="GO" id="GO:0031267">
    <property type="term" value="F:small GTPase binding"/>
    <property type="evidence" value="ECO:0007669"/>
    <property type="project" value="InterPro"/>
</dbReference>
<evidence type="ECO:0000259" key="4">
    <source>
        <dbReference type="PROSITE" id="PS50004"/>
    </source>
</evidence>
<dbReference type="Pfam" id="PF00168">
    <property type="entry name" value="C2"/>
    <property type="match status" value="1"/>
</dbReference>
<feature type="domain" description="C2" evidence="4">
    <location>
        <begin position="1"/>
        <end position="73"/>
    </location>
</feature>
<comment type="subcellular location">
    <subcellularLocation>
        <location evidence="2">Synapse</location>
    </subcellularLocation>
</comment>
<dbReference type="PANTHER" id="PTHR12157:SF21">
    <property type="entry name" value="RAB3 INTERACTING MOLECULE, ISOFORM F"/>
    <property type="match status" value="1"/>
</dbReference>
<evidence type="ECO:0000256" key="1">
    <source>
        <dbReference type="ARBA" id="ARBA00023018"/>
    </source>
</evidence>
<evidence type="ECO:0000256" key="3">
    <source>
        <dbReference type="SAM" id="MobiDB-lite"/>
    </source>
</evidence>
<sequence>VENQRRTRYFSRCSEPEWKQTMVYPHVPQEQLKKKHLEISVWNYDINRPAEFLGEVVIDLKDSSVIDEQSRWYKLHPHDPKKYPCQSASTLGNEGSIKMARLNNPSAQKSSLYFEGADDSRKSNNLERRFFIKQMTKKSNATENFTRASERPAVAPSRAAHGQHHSAPPTAPGVPRRRLLHPLTRGVLIRGESLYVLNIITWSLY</sequence>
<keyword evidence="1" id="KW-0770">Synapse</keyword>
<accession>A0AAV4WML4</accession>
<dbReference type="InterPro" id="IPR000008">
    <property type="entry name" value="C2_dom"/>
</dbReference>
<gene>
    <name evidence="5" type="primary">PCLO_1</name>
    <name evidence="5" type="ORF">CDAR_102661</name>
</gene>
<protein>
    <submittedName>
        <fullName evidence="5">Protein piccolo</fullName>
    </submittedName>
</protein>
<dbReference type="Gene3D" id="2.60.40.150">
    <property type="entry name" value="C2 domain"/>
    <property type="match status" value="1"/>
</dbReference>
<evidence type="ECO:0000313" key="6">
    <source>
        <dbReference type="Proteomes" id="UP001054837"/>
    </source>
</evidence>
<name>A0AAV4WML4_9ARAC</name>
<dbReference type="GO" id="GO:0045202">
    <property type="term" value="C:synapse"/>
    <property type="evidence" value="ECO:0007669"/>
    <property type="project" value="UniProtKB-SubCell"/>
</dbReference>